<dbReference type="Gene3D" id="3.40.47.10">
    <property type="match status" value="2"/>
</dbReference>
<dbReference type="Proteomes" id="UP001214854">
    <property type="component" value="Unassembled WGS sequence"/>
</dbReference>
<evidence type="ECO:0000313" key="5">
    <source>
        <dbReference type="EMBL" id="MDC7683737.1"/>
    </source>
</evidence>
<dbReference type="PANTHER" id="PTHR43323">
    <property type="entry name" value="3-HYDROXY-3-METHYLGLUTARYL COENZYME A SYNTHASE"/>
    <property type="match status" value="1"/>
</dbReference>
<dbReference type="CDD" id="cd00827">
    <property type="entry name" value="init_cond_enzymes"/>
    <property type="match status" value="1"/>
</dbReference>
<proteinExistence type="inferred from homology"/>
<evidence type="ECO:0000259" key="3">
    <source>
        <dbReference type="Pfam" id="PF01154"/>
    </source>
</evidence>
<dbReference type="InterPro" id="IPR016039">
    <property type="entry name" value="Thiolase-like"/>
</dbReference>
<organism evidence="5 6">
    <name type="scientific">Asticcacaulis aquaticus</name>
    <dbReference type="NCBI Taxonomy" id="2984212"/>
    <lineage>
        <taxon>Bacteria</taxon>
        <taxon>Pseudomonadati</taxon>
        <taxon>Pseudomonadota</taxon>
        <taxon>Alphaproteobacteria</taxon>
        <taxon>Caulobacterales</taxon>
        <taxon>Caulobacteraceae</taxon>
        <taxon>Asticcacaulis</taxon>
    </lineage>
</organism>
<dbReference type="PANTHER" id="PTHR43323:SF2">
    <property type="entry name" value="HYDROXYMETHYLGLUTARYL-COA SYNTHASE"/>
    <property type="match status" value="1"/>
</dbReference>
<evidence type="ECO:0000256" key="1">
    <source>
        <dbReference type="ARBA" id="ARBA00007061"/>
    </source>
</evidence>
<dbReference type="Pfam" id="PF08540">
    <property type="entry name" value="HMG_CoA_synt_C"/>
    <property type="match status" value="1"/>
</dbReference>
<protein>
    <submittedName>
        <fullName evidence="5">Hydroxymethylglutaryl-CoA synthase</fullName>
    </submittedName>
</protein>
<evidence type="ECO:0000259" key="4">
    <source>
        <dbReference type="Pfam" id="PF08540"/>
    </source>
</evidence>
<dbReference type="EMBL" id="JAQQKX010000008">
    <property type="protein sequence ID" value="MDC7683737.1"/>
    <property type="molecule type" value="Genomic_DNA"/>
</dbReference>
<dbReference type="Pfam" id="PF01154">
    <property type="entry name" value="HMG_CoA_synt_N"/>
    <property type="match status" value="1"/>
</dbReference>
<comment type="similarity">
    <text evidence="1">Belongs to the thiolase-like superfamily. HMG-CoA synthase family.</text>
</comment>
<gene>
    <name evidence="5" type="ORF">PQU92_10650</name>
</gene>
<reference evidence="5 6" key="1">
    <citation type="submission" date="2023-01" db="EMBL/GenBank/DDBJ databases">
        <title>Novel species of the genus Asticcacaulis isolated from rivers.</title>
        <authorList>
            <person name="Lu H."/>
        </authorList>
    </citation>
    <scope>NUCLEOTIDE SEQUENCE [LARGE SCALE GENOMIC DNA]</scope>
    <source>
        <strain evidence="5 6">BYS171W</strain>
    </source>
</reference>
<evidence type="ECO:0000313" key="6">
    <source>
        <dbReference type="Proteomes" id="UP001214854"/>
    </source>
</evidence>
<keyword evidence="6" id="KW-1185">Reference proteome</keyword>
<dbReference type="SUPFAM" id="SSF53901">
    <property type="entry name" value="Thiolase-like"/>
    <property type="match status" value="2"/>
</dbReference>
<accession>A0ABT5HV01</accession>
<feature type="domain" description="Hydroxymethylglutaryl-coenzyme A synthase N-terminal" evidence="3">
    <location>
        <begin position="73"/>
        <end position="172"/>
    </location>
</feature>
<name>A0ABT5HV01_9CAUL</name>
<feature type="domain" description="Hydroxymethylglutaryl-coenzyme A synthase C-terminal" evidence="4">
    <location>
        <begin position="282"/>
        <end position="381"/>
    </location>
</feature>
<keyword evidence="2" id="KW-0808">Transferase</keyword>
<dbReference type="InterPro" id="IPR013528">
    <property type="entry name" value="HMG_CoA_synth_N"/>
</dbReference>
<dbReference type="InterPro" id="IPR013746">
    <property type="entry name" value="HMG_CoA_synt_C_dom"/>
</dbReference>
<dbReference type="RefSeq" id="WP_272748202.1">
    <property type="nucleotide sequence ID" value="NZ_JAQQKX010000008.1"/>
</dbReference>
<evidence type="ECO:0000256" key="2">
    <source>
        <dbReference type="ARBA" id="ARBA00022679"/>
    </source>
</evidence>
<comment type="caution">
    <text evidence="5">The sequence shown here is derived from an EMBL/GenBank/DDBJ whole genome shotgun (WGS) entry which is preliminary data.</text>
</comment>
<sequence>MTATLPSVGIERLWVEPSTLAMDMATLVRDRGGSVDEVCGDMMITERSVVPPWEDPITLAVNAVLGLLPDPADRERIKLLLVASESAPDQEKALSTWVQRHSGLPDDCRNLEVKHACYGGSGALRLAAGWLMAEAAPDEMAVVICTDISRTHFHKPYEFVMGAGAIAMLISRNPAFFALDRGMSGLYTHEVSDLIRPTSRVEAGHSETSLLSYMDAVDIAFSRYAAAVERHGGPHIASVDDLRSWLPHQVYHAPFGGITRRAHRTLMRSLTGWSAGDQTADYARRVEPSLTFNRRMGGTYAASVFISLLGLAASGPAINGQRTGIYSYGSGSTGEFYSGVFGSDAHAIAQAADLDARLSARTAVDIALYEDAETRRSAYIDNGDFDIPTHGLAGLYDSHYVGRNRLVFTGARDHVRRYAWS</sequence>